<dbReference type="Proteomes" id="UP001215598">
    <property type="component" value="Unassembled WGS sequence"/>
</dbReference>
<accession>A0AAD7N9I2</accession>
<feature type="chain" id="PRO_5041897214" evidence="1">
    <location>
        <begin position="22"/>
        <end position="116"/>
    </location>
</feature>
<sequence length="116" mass="12381">MKFTLFALVALATMMVAPAHAAVVNRGVDGNATSTSAAAGQTQGGVAYLTCFHEGQLTAYTVPMRTLSSEFCQKYAGTFLPSDQTVEEVRIIYTQAGLSSAYERIKVQLRIQAGRG</sequence>
<protein>
    <submittedName>
        <fullName evidence="2">Uncharacterized protein</fullName>
    </submittedName>
</protein>
<name>A0AAD7N9I2_9AGAR</name>
<dbReference type="EMBL" id="JARKIB010000062">
    <property type="protein sequence ID" value="KAJ7751399.1"/>
    <property type="molecule type" value="Genomic_DNA"/>
</dbReference>
<evidence type="ECO:0000256" key="1">
    <source>
        <dbReference type="SAM" id="SignalP"/>
    </source>
</evidence>
<comment type="caution">
    <text evidence="2">The sequence shown here is derived from an EMBL/GenBank/DDBJ whole genome shotgun (WGS) entry which is preliminary data.</text>
</comment>
<evidence type="ECO:0000313" key="2">
    <source>
        <dbReference type="EMBL" id="KAJ7751399.1"/>
    </source>
</evidence>
<keyword evidence="3" id="KW-1185">Reference proteome</keyword>
<proteinExistence type="predicted"/>
<keyword evidence="1" id="KW-0732">Signal</keyword>
<gene>
    <name evidence="2" type="ORF">B0H16DRAFT_1460303</name>
</gene>
<feature type="signal peptide" evidence="1">
    <location>
        <begin position="1"/>
        <end position="21"/>
    </location>
</feature>
<evidence type="ECO:0000313" key="3">
    <source>
        <dbReference type="Proteomes" id="UP001215598"/>
    </source>
</evidence>
<reference evidence="2" key="1">
    <citation type="submission" date="2023-03" db="EMBL/GenBank/DDBJ databases">
        <title>Massive genome expansion in bonnet fungi (Mycena s.s.) driven by repeated elements and novel gene families across ecological guilds.</title>
        <authorList>
            <consortium name="Lawrence Berkeley National Laboratory"/>
            <person name="Harder C.B."/>
            <person name="Miyauchi S."/>
            <person name="Viragh M."/>
            <person name="Kuo A."/>
            <person name="Thoen E."/>
            <person name="Andreopoulos B."/>
            <person name="Lu D."/>
            <person name="Skrede I."/>
            <person name="Drula E."/>
            <person name="Henrissat B."/>
            <person name="Morin E."/>
            <person name="Kohler A."/>
            <person name="Barry K."/>
            <person name="LaButti K."/>
            <person name="Morin E."/>
            <person name="Salamov A."/>
            <person name="Lipzen A."/>
            <person name="Mereny Z."/>
            <person name="Hegedus B."/>
            <person name="Baldrian P."/>
            <person name="Stursova M."/>
            <person name="Weitz H."/>
            <person name="Taylor A."/>
            <person name="Grigoriev I.V."/>
            <person name="Nagy L.G."/>
            <person name="Martin F."/>
            <person name="Kauserud H."/>
        </authorList>
    </citation>
    <scope>NUCLEOTIDE SEQUENCE</scope>
    <source>
        <strain evidence="2">CBHHK182m</strain>
    </source>
</reference>
<organism evidence="2 3">
    <name type="scientific">Mycena metata</name>
    <dbReference type="NCBI Taxonomy" id="1033252"/>
    <lineage>
        <taxon>Eukaryota</taxon>
        <taxon>Fungi</taxon>
        <taxon>Dikarya</taxon>
        <taxon>Basidiomycota</taxon>
        <taxon>Agaricomycotina</taxon>
        <taxon>Agaricomycetes</taxon>
        <taxon>Agaricomycetidae</taxon>
        <taxon>Agaricales</taxon>
        <taxon>Marasmiineae</taxon>
        <taxon>Mycenaceae</taxon>
        <taxon>Mycena</taxon>
    </lineage>
</organism>
<dbReference type="AlphaFoldDB" id="A0AAD7N9I2"/>